<evidence type="ECO:0008006" key="5">
    <source>
        <dbReference type="Google" id="ProtNLM"/>
    </source>
</evidence>
<keyword evidence="4" id="KW-1185">Reference proteome</keyword>
<comment type="caution">
    <text evidence="3">The sequence shown here is derived from an EMBL/GenBank/DDBJ whole genome shotgun (WGS) entry which is preliminary data.</text>
</comment>
<keyword evidence="2" id="KW-1133">Transmembrane helix</keyword>
<dbReference type="STRING" id="1437605.AB656_02435"/>
<feature type="transmembrane region" description="Helical" evidence="2">
    <location>
        <begin position="91"/>
        <end position="110"/>
    </location>
</feature>
<dbReference type="OrthoDB" id="3242741at2"/>
<gene>
    <name evidence="3" type="ORF">BACT_0766</name>
</gene>
<protein>
    <recommendedName>
        <fullName evidence="5">Tripartite tricarboxylate transporter TctB family protein</fullName>
    </recommendedName>
</protein>
<evidence type="ECO:0000256" key="2">
    <source>
        <dbReference type="SAM" id="Phobius"/>
    </source>
</evidence>
<keyword evidence="2" id="KW-0812">Transmembrane</keyword>
<dbReference type="AlphaFoldDB" id="A0A086Z0L4"/>
<dbReference type="EMBL" id="JGYK01000001">
    <property type="protein sequence ID" value="KFI40064.1"/>
    <property type="molecule type" value="Genomic_DNA"/>
</dbReference>
<evidence type="ECO:0000313" key="3">
    <source>
        <dbReference type="EMBL" id="KFI40064.1"/>
    </source>
</evidence>
<dbReference type="eggNOG" id="ENOG5032C84">
    <property type="taxonomic scope" value="Bacteria"/>
</dbReference>
<organism evidence="3 4">
    <name type="scientific">Bifidobacterium actinocoloniiforme DSM 22766</name>
    <dbReference type="NCBI Taxonomy" id="1437605"/>
    <lineage>
        <taxon>Bacteria</taxon>
        <taxon>Bacillati</taxon>
        <taxon>Actinomycetota</taxon>
        <taxon>Actinomycetes</taxon>
        <taxon>Bifidobacteriales</taxon>
        <taxon>Bifidobacteriaceae</taxon>
        <taxon>Bifidobacterium</taxon>
    </lineage>
</organism>
<dbReference type="PATRIC" id="fig|1437605.7.peg.502"/>
<evidence type="ECO:0000313" key="4">
    <source>
        <dbReference type="Proteomes" id="UP000029015"/>
    </source>
</evidence>
<accession>A0A086Z0L4</accession>
<name>A0A086Z0L4_9BIFI</name>
<dbReference type="Proteomes" id="UP000029015">
    <property type="component" value="Unassembled WGS sequence"/>
</dbReference>
<proteinExistence type="predicted"/>
<feature type="transmembrane region" description="Helical" evidence="2">
    <location>
        <begin position="116"/>
        <end position="135"/>
    </location>
</feature>
<reference evidence="3 4" key="1">
    <citation type="submission" date="2014-03" db="EMBL/GenBank/DDBJ databases">
        <title>Genomics of Bifidobacteria.</title>
        <authorList>
            <person name="Ventura M."/>
            <person name="Milani C."/>
            <person name="Lugli G.A."/>
        </authorList>
    </citation>
    <scope>NUCLEOTIDE SEQUENCE [LARGE SCALE GENOMIC DNA]</scope>
    <source>
        <strain evidence="3 4">DSM 22766</strain>
    </source>
</reference>
<sequence length="152" mass="17122">MSNRAERRARAKSARRGDGDQYTRGAMKSRRGMLDEQALQEKARRLAAGDNGEWKPSGRNDLAPVAEQVDPSLRDPKLVEKPRSVRHWFRLLSWCLIVLSIIAFLVAMWVPNMPMWAIITICAVFTVGVISLFFVGGSYKENPRLDSYGTAV</sequence>
<keyword evidence="2" id="KW-0472">Membrane</keyword>
<dbReference type="KEGG" id="bact:AB656_02435"/>
<evidence type="ECO:0000256" key="1">
    <source>
        <dbReference type="SAM" id="MobiDB-lite"/>
    </source>
</evidence>
<feature type="region of interest" description="Disordered" evidence="1">
    <location>
        <begin position="46"/>
        <end position="66"/>
    </location>
</feature>
<feature type="region of interest" description="Disordered" evidence="1">
    <location>
        <begin position="1"/>
        <end position="34"/>
    </location>
</feature>